<evidence type="ECO:0000313" key="1">
    <source>
        <dbReference type="EMBL" id="KIO34494.1"/>
    </source>
</evidence>
<protein>
    <submittedName>
        <fullName evidence="1">Uncharacterized protein</fullName>
    </submittedName>
</protein>
<reference evidence="1 2" key="1">
    <citation type="submission" date="2014-04" db="EMBL/GenBank/DDBJ databases">
        <authorList>
            <consortium name="DOE Joint Genome Institute"/>
            <person name="Kuo A."/>
            <person name="Girlanda M."/>
            <person name="Perotto S."/>
            <person name="Kohler A."/>
            <person name="Nagy L.G."/>
            <person name="Floudas D."/>
            <person name="Copeland A."/>
            <person name="Barry K.W."/>
            <person name="Cichocki N."/>
            <person name="Veneault-Fourrey C."/>
            <person name="LaButti K."/>
            <person name="Lindquist E.A."/>
            <person name="Lipzen A."/>
            <person name="Lundell T."/>
            <person name="Morin E."/>
            <person name="Murat C."/>
            <person name="Sun H."/>
            <person name="Tunlid A."/>
            <person name="Henrissat B."/>
            <person name="Grigoriev I.V."/>
            <person name="Hibbett D.S."/>
            <person name="Martin F."/>
            <person name="Nordberg H.P."/>
            <person name="Cantor M.N."/>
            <person name="Hua S.X."/>
        </authorList>
    </citation>
    <scope>NUCLEOTIDE SEQUENCE [LARGE SCALE GENOMIC DNA]</scope>
    <source>
        <strain evidence="1 2">MUT 4182</strain>
    </source>
</reference>
<keyword evidence="2" id="KW-1185">Reference proteome</keyword>
<organism evidence="1 2">
    <name type="scientific">Tulasnella calospora MUT 4182</name>
    <dbReference type="NCBI Taxonomy" id="1051891"/>
    <lineage>
        <taxon>Eukaryota</taxon>
        <taxon>Fungi</taxon>
        <taxon>Dikarya</taxon>
        <taxon>Basidiomycota</taxon>
        <taxon>Agaricomycotina</taxon>
        <taxon>Agaricomycetes</taxon>
        <taxon>Cantharellales</taxon>
        <taxon>Tulasnellaceae</taxon>
        <taxon>Tulasnella</taxon>
    </lineage>
</organism>
<proteinExistence type="predicted"/>
<gene>
    <name evidence="1" type="ORF">M407DRAFT_240412</name>
</gene>
<dbReference type="AlphaFoldDB" id="A0A0C3QYT9"/>
<accession>A0A0C3QYT9</accession>
<reference evidence="2" key="2">
    <citation type="submission" date="2015-01" db="EMBL/GenBank/DDBJ databases">
        <title>Evolutionary Origins and Diversification of the Mycorrhizal Mutualists.</title>
        <authorList>
            <consortium name="DOE Joint Genome Institute"/>
            <consortium name="Mycorrhizal Genomics Consortium"/>
            <person name="Kohler A."/>
            <person name="Kuo A."/>
            <person name="Nagy L.G."/>
            <person name="Floudas D."/>
            <person name="Copeland A."/>
            <person name="Barry K.W."/>
            <person name="Cichocki N."/>
            <person name="Veneault-Fourrey C."/>
            <person name="LaButti K."/>
            <person name="Lindquist E.A."/>
            <person name="Lipzen A."/>
            <person name="Lundell T."/>
            <person name="Morin E."/>
            <person name="Murat C."/>
            <person name="Riley R."/>
            <person name="Ohm R."/>
            <person name="Sun H."/>
            <person name="Tunlid A."/>
            <person name="Henrissat B."/>
            <person name="Grigoriev I.V."/>
            <person name="Hibbett D.S."/>
            <person name="Martin F."/>
        </authorList>
    </citation>
    <scope>NUCLEOTIDE SEQUENCE [LARGE SCALE GENOMIC DNA]</scope>
    <source>
        <strain evidence="2">MUT 4182</strain>
    </source>
</reference>
<dbReference type="Proteomes" id="UP000054248">
    <property type="component" value="Unassembled WGS sequence"/>
</dbReference>
<evidence type="ECO:0000313" key="2">
    <source>
        <dbReference type="Proteomes" id="UP000054248"/>
    </source>
</evidence>
<feature type="non-terminal residue" evidence="1">
    <location>
        <position position="88"/>
    </location>
</feature>
<sequence>MAVASNAPSALFGLQLEHDPSGRISPSTERNLTSLFPLGVTGPECVRQSPKSGYQMFGRRPAPFSSFSAFSPLQAVDIAADGRATRGR</sequence>
<name>A0A0C3QYT9_9AGAM</name>
<dbReference type="EMBL" id="KN822942">
    <property type="protein sequence ID" value="KIO34494.1"/>
    <property type="molecule type" value="Genomic_DNA"/>
</dbReference>
<dbReference type="HOGENOM" id="CLU_2475150_0_0_1"/>